<reference evidence="4" key="1">
    <citation type="journal article" date="2014" name="Proc. Natl. Acad. Sci. U.S.A.">
        <title>Extensive sampling of basidiomycete genomes demonstrates inadequacy of the white-rot/brown-rot paradigm for wood decay fungi.</title>
        <authorList>
            <person name="Riley R."/>
            <person name="Salamov A.A."/>
            <person name="Brown D.W."/>
            <person name="Nagy L.G."/>
            <person name="Floudas D."/>
            <person name="Held B.W."/>
            <person name="Levasseur A."/>
            <person name="Lombard V."/>
            <person name="Morin E."/>
            <person name="Otillar R."/>
            <person name="Lindquist E.A."/>
            <person name="Sun H."/>
            <person name="LaButti K.M."/>
            <person name="Schmutz J."/>
            <person name="Jabbour D."/>
            <person name="Luo H."/>
            <person name="Baker S.E."/>
            <person name="Pisabarro A.G."/>
            <person name="Walton J.D."/>
            <person name="Blanchette R.A."/>
            <person name="Henrissat B."/>
            <person name="Martin F."/>
            <person name="Cullen D."/>
            <person name="Hibbett D.S."/>
            <person name="Grigoriev I.V."/>
        </authorList>
    </citation>
    <scope>NUCLEOTIDE SEQUENCE [LARGE SCALE GENOMIC DNA]</scope>
    <source>
        <strain evidence="4">FD-172 SS1</strain>
    </source>
</reference>
<keyword evidence="4" id="KW-1185">Reference proteome</keyword>
<dbReference type="HOGENOM" id="CLU_060765_0_0_1"/>
<evidence type="ECO:0000313" key="3">
    <source>
        <dbReference type="EMBL" id="KDQ08592.1"/>
    </source>
</evidence>
<proteinExistence type="predicted"/>
<dbReference type="InParanoid" id="A0A067M9P8"/>
<dbReference type="AlphaFoldDB" id="A0A067M9P8"/>
<evidence type="ECO:0000313" key="4">
    <source>
        <dbReference type="Proteomes" id="UP000027195"/>
    </source>
</evidence>
<accession>A0A067M9P8</accession>
<dbReference type="EMBL" id="KL198088">
    <property type="protein sequence ID" value="KDQ08592.1"/>
    <property type="molecule type" value="Genomic_DNA"/>
</dbReference>
<dbReference type="SMART" id="SM00225">
    <property type="entry name" value="BTB"/>
    <property type="match status" value="1"/>
</dbReference>
<sequence length="301" mass="33230">MALASNPITPSTTLSTKAPTGPIRDQELYFEGDLVILALGPQPTLFRVLRITLATYSTVFNDMFSLPSDPDGVDGAVEGRTDQNPIYLPDDPDIFRTMLNLYYGGIAKPPPPTPDFNTAVGVLRLSSKYDFEHAREWALKFLRITWSRSSPTWLDYLCSPTAELTRDALTLLGAARSTNAPEFIPLVFCFLCMLDDLHGIGSDSMTLSQDDFSKLWLGSRYLLKAWGIRCYNNSVRPVAAAWGKPVEVNPSHKWNEFVKSAQTIDSLCSAMGFLPAVKAEAPVPLNVVHPEYISDSTSDSD</sequence>
<organism evidence="3 4">
    <name type="scientific">Botryobasidium botryosum (strain FD-172 SS1)</name>
    <dbReference type="NCBI Taxonomy" id="930990"/>
    <lineage>
        <taxon>Eukaryota</taxon>
        <taxon>Fungi</taxon>
        <taxon>Dikarya</taxon>
        <taxon>Basidiomycota</taxon>
        <taxon>Agaricomycotina</taxon>
        <taxon>Agaricomycetes</taxon>
        <taxon>Cantharellales</taxon>
        <taxon>Botryobasidiaceae</taxon>
        <taxon>Botryobasidium</taxon>
    </lineage>
</organism>
<dbReference type="InterPro" id="IPR000210">
    <property type="entry name" value="BTB/POZ_dom"/>
</dbReference>
<dbReference type="OrthoDB" id="3893071at2759"/>
<dbReference type="InterPro" id="IPR011333">
    <property type="entry name" value="SKP1/BTB/POZ_sf"/>
</dbReference>
<dbReference type="Gene3D" id="3.30.710.10">
    <property type="entry name" value="Potassium Channel Kv1.1, Chain A"/>
    <property type="match status" value="1"/>
</dbReference>
<dbReference type="SUPFAM" id="SSF54695">
    <property type="entry name" value="POZ domain"/>
    <property type="match status" value="1"/>
</dbReference>
<feature type="region of interest" description="Disordered" evidence="1">
    <location>
        <begin position="1"/>
        <end position="21"/>
    </location>
</feature>
<gene>
    <name evidence="3" type="ORF">BOTBODRAFT_48083</name>
</gene>
<feature type="domain" description="BTB" evidence="2">
    <location>
        <begin position="32"/>
        <end position="111"/>
    </location>
</feature>
<evidence type="ECO:0000256" key="1">
    <source>
        <dbReference type="SAM" id="MobiDB-lite"/>
    </source>
</evidence>
<dbReference type="STRING" id="930990.A0A067M9P8"/>
<name>A0A067M9P8_BOTB1</name>
<protein>
    <recommendedName>
        <fullName evidence="2">BTB domain-containing protein</fullName>
    </recommendedName>
</protein>
<dbReference type="CDD" id="cd18186">
    <property type="entry name" value="BTB_POZ_ZBTB_KLHL-like"/>
    <property type="match status" value="1"/>
</dbReference>
<feature type="compositionally biased region" description="Polar residues" evidence="1">
    <location>
        <begin position="1"/>
        <end position="18"/>
    </location>
</feature>
<dbReference type="Pfam" id="PF00651">
    <property type="entry name" value="BTB"/>
    <property type="match status" value="1"/>
</dbReference>
<dbReference type="PROSITE" id="PS50097">
    <property type="entry name" value="BTB"/>
    <property type="match status" value="1"/>
</dbReference>
<evidence type="ECO:0000259" key="2">
    <source>
        <dbReference type="PROSITE" id="PS50097"/>
    </source>
</evidence>
<dbReference type="Proteomes" id="UP000027195">
    <property type="component" value="Unassembled WGS sequence"/>
</dbReference>